<name>A0A968GEY8_9SPIO</name>
<dbReference type="Proteomes" id="UP000778951">
    <property type="component" value="Unassembled WGS sequence"/>
</dbReference>
<dbReference type="EMBL" id="JAATLM010000001">
    <property type="protein sequence ID" value="NIZ69371.1"/>
    <property type="molecule type" value="Genomic_DNA"/>
</dbReference>
<protein>
    <submittedName>
        <fullName evidence="2">Uncharacterized protein</fullName>
    </submittedName>
</protein>
<evidence type="ECO:0000313" key="3">
    <source>
        <dbReference type="Proteomes" id="UP000778951"/>
    </source>
</evidence>
<dbReference type="RefSeq" id="WP_167695464.1">
    <property type="nucleotide sequence ID" value="NZ_CP118181.1"/>
</dbReference>
<evidence type="ECO:0000256" key="1">
    <source>
        <dbReference type="SAM" id="Phobius"/>
    </source>
</evidence>
<comment type="caution">
    <text evidence="2">The sequence shown here is derived from an EMBL/GenBank/DDBJ whole genome shotgun (WGS) entry which is preliminary data.</text>
</comment>
<organism evidence="2 3">
    <name type="scientific">Entomospira culicis</name>
    <dbReference type="NCBI Taxonomy" id="2719989"/>
    <lineage>
        <taxon>Bacteria</taxon>
        <taxon>Pseudomonadati</taxon>
        <taxon>Spirochaetota</taxon>
        <taxon>Spirochaetia</taxon>
        <taxon>Spirochaetales</taxon>
        <taxon>Spirochaetaceae</taxon>
        <taxon>Entomospira</taxon>
    </lineage>
</organism>
<keyword evidence="1" id="KW-0812">Transmembrane</keyword>
<evidence type="ECO:0000313" key="2">
    <source>
        <dbReference type="EMBL" id="NIZ69371.1"/>
    </source>
</evidence>
<feature type="transmembrane region" description="Helical" evidence="1">
    <location>
        <begin position="37"/>
        <end position="63"/>
    </location>
</feature>
<dbReference type="AlphaFoldDB" id="A0A968GEY8"/>
<proteinExistence type="predicted"/>
<feature type="transmembrane region" description="Helical" evidence="1">
    <location>
        <begin position="75"/>
        <end position="95"/>
    </location>
</feature>
<keyword evidence="1" id="KW-0472">Membrane</keyword>
<keyword evidence="3" id="KW-1185">Reference proteome</keyword>
<gene>
    <name evidence="2" type="ORF">HCT48_03970</name>
</gene>
<keyword evidence="1" id="KW-1133">Transmembrane helix</keyword>
<accession>A0A968GEY8</accession>
<sequence length="110" mass="12832">MWGLVGYLGSQKKKEEEEEFDPLDVNDDLLDDSFSLFVGYFILIFIIVLYLGLFFLVLALSIYFLDVNSRLGRGIIYVLGVAFAFPIIYIKPLWYKIANYLKEKFPSDRK</sequence>
<reference evidence="2" key="1">
    <citation type="submission" date="2020-03" db="EMBL/GenBank/DDBJ databases">
        <title>Spirochaetal bacteria isolated from arthropods constitute a novel genus Entomospira genus novum within the order Spirochaetales.</title>
        <authorList>
            <person name="Grana-Miraglia L."/>
            <person name="Sikutova S."/>
            <person name="Fingerle V."/>
            <person name="Sing A."/>
            <person name="Castillo-Ramirez S."/>
            <person name="Margos G."/>
            <person name="Rudolf I."/>
        </authorList>
    </citation>
    <scope>NUCLEOTIDE SEQUENCE</scope>
    <source>
        <strain evidence="2">BR149</strain>
    </source>
</reference>